<dbReference type="Proteomes" id="UP000001514">
    <property type="component" value="Unassembled WGS sequence"/>
</dbReference>
<accession>D8RRT2</accession>
<protein>
    <submittedName>
        <fullName evidence="2">Uncharacterized protein</fullName>
    </submittedName>
</protein>
<dbReference type="GO" id="GO:0005524">
    <property type="term" value="F:ATP binding"/>
    <property type="evidence" value="ECO:0007669"/>
    <property type="project" value="InterPro"/>
</dbReference>
<keyword evidence="3" id="KW-1185">Reference proteome</keyword>
<dbReference type="Gramene" id="EFJ24942">
    <property type="protein sequence ID" value="EFJ24942"/>
    <property type="gene ID" value="SELMODRAFT_414146"/>
</dbReference>
<dbReference type="STRING" id="88036.D8RRT2"/>
<reference evidence="2 3" key="1">
    <citation type="journal article" date="2011" name="Science">
        <title>The Selaginella genome identifies genetic changes associated with the evolution of vascular plants.</title>
        <authorList>
            <person name="Banks J.A."/>
            <person name="Nishiyama T."/>
            <person name="Hasebe M."/>
            <person name="Bowman J.L."/>
            <person name="Gribskov M."/>
            <person name="dePamphilis C."/>
            <person name="Albert V.A."/>
            <person name="Aono N."/>
            <person name="Aoyama T."/>
            <person name="Ambrose B.A."/>
            <person name="Ashton N.W."/>
            <person name="Axtell M.J."/>
            <person name="Barker E."/>
            <person name="Barker M.S."/>
            <person name="Bennetzen J.L."/>
            <person name="Bonawitz N.D."/>
            <person name="Chapple C."/>
            <person name="Cheng C."/>
            <person name="Correa L.G."/>
            <person name="Dacre M."/>
            <person name="DeBarry J."/>
            <person name="Dreyer I."/>
            <person name="Elias M."/>
            <person name="Engstrom E.M."/>
            <person name="Estelle M."/>
            <person name="Feng L."/>
            <person name="Finet C."/>
            <person name="Floyd S.K."/>
            <person name="Frommer W.B."/>
            <person name="Fujita T."/>
            <person name="Gramzow L."/>
            <person name="Gutensohn M."/>
            <person name="Harholt J."/>
            <person name="Hattori M."/>
            <person name="Heyl A."/>
            <person name="Hirai T."/>
            <person name="Hiwatashi Y."/>
            <person name="Ishikawa M."/>
            <person name="Iwata M."/>
            <person name="Karol K.G."/>
            <person name="Koehler B."/>
            <person name="Kolukisaoglu U."/>
            <person name="Kubo M."/>
            <person name="Kurata T."/>
            <person name="Lalonde S."/>
            <person name="Li K."/>
            <person name="Li Y."/>
            <person name="Litt A."/>
            <person name="Lyons E."/>
            <person name="Manning G."/>
            <person name="Maruyama T."/>
            <person name="Michael T.P."/>
            <person name="Mikami K."/>
            <person name="Miyazaki S."/>
            <person name="Morinaga S."/>
            <person name="Murata T."/>
            <person name="Mueller-Roeber B."/>
            <person name="Nelson D.R."/>
            <person name="Obara M."/>
            <person name="Oguri Y."/>
            <person name="Olmstead R.G."/>
            <person name="Onodera N."/>
            <person name="Petersen B.L."/>
            <person name="Pils B."/>
            <person name="Prigge M."/>
            <person name="Rensing S.A."/>
            <person name="Riano-Pachon D.M."/>
            <person name="Roberts A.W."/>
            <person name="Sato Y."/>
            <person name="Scheller H.V."/>
            <person name="Schulz B."/>
            <person name="Schulz C."/>
            <person name="Shakirov E.V."/>
            <person name="Shibagaki N."/>
            <person name="Shinohara N."/>
            <person name="Shippen D.E."/>
            <person name="Soerensen I."/>
            <person name="Sotooka R."/>
            <person name="Sugimoto N."/>
            <person name="Sugita M."/>
            <person name="Sumikawa N."/>
            <person name="Tanurdzic M."/>
            <person name="Theissen G."/>
            <person name="Ulvskov P."/>
            <person name="Wakazuki S."/>
            <person name="Weng J.K."/>
            <person name="Willats W.W."/>
            <person name="Wipf D."/>
            <person name="Wolf P.G."/>
            <person name="Yang L."/>
            <person name="Zimmer A.D."/>
            <person name="Zhu Q."/>
            <person name="Mitros T."/>
            <person name="Hellsten U."/>
            <person name="Loque D."/>
            <person name="Otillar R."/>
            <person name="Salamov A."/>
            <person name="Schmutz J."/>
            <person name="Shapiro H."/>
            <person name="Lindquist E."/>
            <person name="Lucas S."/>
            <person name="Rokhsar D."/>
            <person name="Grigoriev I.V."/>
        </authorList>
    </citation>
    <scope>NUCLEOTIDE SEQUENCE [LARGE SCALE GENOMIC DNA]</scope>
</reference>
<dbReference type="GO" id="GO:0003677">
    <property type="term" value="F:DNA binding"/>
    <property type="evidence" value="ECO:0007669"/>
    <property type="project" value="InterPro"/>
</dbReference>
<dbReference type="PANTHER" id="PTHR45997">
    <property type="entry name" value="DNA LIGASE 4"/>
    <property type="match status" value="1"/>
</dbReference>
<dbReference type="GO" id="GO:0006281">
    <property type="term" value="P:DNA repair"/>
    <property type="evidence" value="ECO:0007669"/>
    <property type="project" value="InterPro"/>
</dbReference>
<gene>
    <name evidence="2" type="ORF">SELMODRAFT_414146</name>
</gene>
<evidence type="ECO:0000256" key="1">
    <source>
        <dbReference type="ARBA" id="ARBA00022598"/>
    </source>
</evidence>
<organism evidence="3">
    <name type="scientific">Selaginella moellendorffii</name>
    <name type="common">Spikemoss</name>
    <dbReference type="NCBI Taxonomy" id="88036"/>
    <lineage>
        <taxon>Eukaryota</taxon>
        <taxon>Viridiplantae</taxon>
        <taxon>Streptophyta</taxon>
        <taxon>Embryophyta</taxon>
        <taxon>Tracheophyta</taxon>
        <taxon>Lycopodiopsida</taxon>
        <taxon>Selaginellales</taxon>
        <taxon>Selaginellaceae</taxon>
        <taxon>Selaginella</taxon>
    </lineage>
</organism>
<dbReference type="InParanoid" id="D8RRT2"/>
<proteinExistence type="predicted"/>
<dbReference type="eggNOG" id="KOG0966">
    <property type="taxonomic scope" value="Eukaryota"/>
</dbReference>
<dbReference type="AlphaFoldDB" id="D8RRT2"/>
<keyword evidence="1" id="KW-0436">Ligase</keyword>
<dbReference type="InterPro" id="IPR029710">
    <property type="entry name" value="LIG4"/>
</dbReference>
<dbReference type="KEGG" id="smo:SELMODRAFT_414146"/>
<dbReference type="InterPro" id="IPR036599">
    <property type="entry name" value="DNA_ligase_N_sf"/>
</dbReference>
<evidence type="ECO:0000313" key="3">
    <source>
        <dbReference type="Proteomes" id="UP000001514"/>
    </source>
</evidence>
<sequence length="120" mass="13621">MCLELDAATTASRNRCCRQSHISGGLTVKRELLDQLAEVKTVKKSKVLAEFINKTNPVEIKWLLMIIKLSEKTVFEEFHPDADELKLVCEKPVRFRRQDVEAGKAVRPQLASRVKNAEEG</sequence>
<dbReference type="Gene3D" id="1.10.3260.10">
    <property type="entry name" value="DNA ligase, ATP-dependent, N-terminal domain"/>
    <property type="match status" value="1"/>
</dbReference>
<dbReference type="HOGENOM" id="CLU_2053724_0_0_1"/>
<name>D8RRT2_SELML</name>
<dbReference type="GO" id="GO:0006310">
    <property type="term" value="P:DNA recombination"/>
    <property type="evidence" value="ECO:0007669"/>
    <property type="project" value="InterPro"/>
</dbReference>
<dbReference type="PANTHER" id="PTHR45997:SF1">
    <property type="entry name" value="DNA LIGASE 4"/>
    <property type="match status" value="1"/>
</dbReference>
<dbReference type="EMBL" id="GL377588">
    <property type="protein sequence ID" value="EFJ24942.1"/>
    <property type="molecule type" value="Genomic_DNA"/>
</dbReference>
<evidence type="ECO:0000313" key="2">
    <source>
        <dbReference type="EMBL" id="EFJ24942.1"/>
    </source>
</evidence>
<dbReference type="GO" id="GO:0003910">
    <property type="term" value="F:DNA ligase (ATP) activity"/>
    <property type="evidence" value="ECO:0007669"/>
    <property type="project" value="InterPro"/>
</dbReference>